<dbReference type="InterPro" id="IPR007690">
    <property type="entry name" value="T2SS_GspM"/>
</dbReference>
<dbReference type="InterPro" id="IPR023229">
    <property type="entry name" value="T2SS_M_periplasmic_sf"/>
</dbReference>
<evidence type="ECO:0000256" key="4">
    <source>
        <dbReference type="ARBA" id="ARBA00022475"/>
    </source>
</evidence>
<accession>A0AA90NL30</accession>
<evidence type="ECO:0000256" key="3">
    <source>
        <dbReference type="ARBA" id="ARBA00022448"/>
    </source>
</evidence>
<evidence type="ECO:0000256" key="8">
    <source>
        <dbReference type="ARBA" id="ARBA00022989"/>
    </source>
</evidence>
<dbReference type="SUPFAM" id="SSF103054">
    <property type="entry name" value="General secretion pathway protein M, EpsM"/>
    <property type="match status" value="1"/>
</dbReference>
<dbReference type="GO" id="GO:0015628">
    <property type="term" value="P:protein secretion by the type II secretion system"/>
    <property type="evidence" value="ECO:0007669"/>
    <property type="project" value="InterPro"/>
</dbReference>
<dbReference type="Gene3D" id="3.30.1360.100">
    <property type="entry name" value="General secretion pathway protein M, EpsM"/>
    <property type="match status" value="1"/>
</dbReference>
<dbReference type="Proteomes" id="UP001178148">
    <property type="component" value="Unassembled WGS sequence"/>
</dbReference>
<comment type="similarity">
    <text evidence="2">Belongs to the GSP M family.</text>
</comment>
<evidence type="ECO:0000256" key="7">
    <source>
        <dbReference type="ARBA" id="ARBA00022927"/>
    </source>
</evidence>
<evidence type="ECO:0000256" key="1">
    <source>
        <dbReference type="ARBA" id="ARBA00004377"/>
    </source>
</evidence>
<keyword evidence="7" id="KW-0653">Protein transport</keyword>
<keyword evidence="4" id="KW-1003">Cell membrane</keyword>
<keyword evidence="8 10" id="KW-1133">Transmembrane helix</keyword>
<dbReference type="AlphaFoldDB" id="A0AA90NL30"/>
<dbReference type="GO" id="GO:0015627">
    <property type="term" value="C:type II protein secretion system complex"/>
    <property type="evidence" value="ECO:0007669"/>
    <property type="project" value="InterPro"/>
</dbReference>
<evidence type="ECO:0000256" key="10">
    <source>
        <dbReference type="SAM" id="Phobius"/>
    </source>
</evidence>
<sequence length="170" mass="19774">MQNIISTIGQIALVQQLLVRYAQLPVRQKNTIAWLIAVIVAVLFYVLLFSPIYEWSEKQRRDYGDQVNTTLWMQQHITKFRDIENSKRRGVDQQNLPSVVTALAKEAGVTINRMQPNRKGISIWLEDAAYQKVLSWLVILETKHQVVVQKIKLERFQEEGRVKGYIHLSS</sequence>
<comment type="caution">
    <text evidence="11">The sequence shown here is derived from an EMBL/GenBank/DDBJ whole genome shotgun (WGS) entry which is preliminary data.</text>
</comment>
<protein>
    <submittedName>
        <fullName evidence="11">Type II secretion system protein M</fullName>
    </submittedName>
</protein>
<dbReference type="GO" id="GO:0005886">
    <property type="term" value="C:plasma membrane"/>
    <property type="evidence" value="ECO:0007669"/>
    <property type="project" value="UniProtKB-SubCell"/>
</dbReference>
<keyword evidence="6 10" id="KW-0812">Transmembrane</keyword>
<evidence type="ECO:0000256" key="2">
    <source>
        <dbReference type="ARBA" id="ARBA00010637"/>
    </source>
</evidence>
<proteinExistence type="inferred from homology"/>
<comment type="subcellular location">
    <subcellularLocation>
        <location evidence="1">Cell inner membrane</location>
        <topology evidence="1">Single-pass membrane protein</topology>
    </subcellularLocation>
</comment>
<evidence type="ECO:0000256" key="9">
    <source>
        <dbReference type="ARBA" id="ARBA00023136"/>
    </source>
</evidence>
<keyword evidence="3" id="KW-0813">Transport</keyword>
<dbReference type="Pfam" id="PF04612">
    <property type="entry name" value="T2SSM"/>
    <property type="match status" value="1"/>
</dbReference>
<evidence type="ECO:0000313" key="12">
    <source>
        <dbReference type="Proteomes" id="UP001178148"/>
    </source>
</evidence>
<evidence type="ECO:0000256" key="5">
    <source>
        <dbReference type="ARBA" id="ARBA00022519"/>
    </source>
</evidence>
<feature type="transmembrane region" description="Helical" evidence="10">
    <location>
        <begin position="32"/>
        <end position="53"/>
    </location>
</feature>
<gene>
    <name evidence="11" type="ORF">QS748_05025</name>
</gene>
<evidence type="ECO:0000256" key="6">
    <source>
        <dbReference type="ARBA" id="ARBA00022692"/>
    </source>
</evidence>
<keyword evidence="5" id="KW-0997">Cell inner membrane</keyword>
<evidence type="ECO:0000313" key="11">
    <source>
        <dbReference type="EMBL" id="MDP0588572.1"/>
    </source>
</evidence>
<name>A0AA90NL30_9GAMM</name>
<keyword evidence="9 10" id="KW-0472">Membrane</keyword>
<keyword evidence="12" id="KW-1185">Reference proteome</keyword>
<organism evidence="11 12">
    <name type="scientific">Candidatus Endonucleibacter bathymodioli</name>
    <dbReference type="NCBI Taxonomy" id="539814"/>
    <lineage>
        <taxon>Bacteria</taxon>
        <taxon>Pseudomonadati</taxon>
        <taxon>Pseudomonadota</taxon>
        <taxon>Gammaproteobacteria</taxon>
        <taxon>Oceanospirillales</taxon>
        <taxon>Endozoicomonadaceae</taxon>
        <taxon>Candidatus Endonucleibacter</taxon>
    </lineage>
</organism>
<reference evidence="11 12" key="1">
    <citation type="journal article" date="2023" name="bioRxiv">
        <title>An intranuclear bacterial parasite of deep-sea mussels expresses apoptosis inhibitors acquired from its host.</title>
        <authorList>
            <person name="Gonzalez Porras M.A."/>
            <person name="Assie A."/>
            <person name="Tietjen M."/>
            <person name="Violette M."/>
            <person name="Kleiner M."/>
            <person name="Gruber-Vodicka H."/>
            <person name="Dubilier N."/>
            <person name="Leisch N."/>
        </authorList>
    </citation>
    <scope>NUCLEOTIDE SEQUENCE [LARGE SCALE GENOMIC DNA]</scope>
    <source>
        <strain evidence="11">IAP13</strain>
    </source>
</reference>
<dbReference type="EMBL" id="JASXSV010000005">
    <property type="protein sequence ID" value="MDP0588572.1"/>
    <property type="molecule type" value="Genomic_DNA"/>
</dbReference>